<evidence type="ECO:0000313" key="3">
    <source>
        <dbReference type="Proteomes" id="UP001604335"/>
    </source>
</evidence>
<keyword evidence="3" id="KW-1185">Reference proteome</keyword>
<dbReference type="EMBL" id="JAZAQF010000042">
    <property type="protein sequence ID" value="MFG3817441.1"/>
    <property type="molecule type" value="Genomic_DNA"/>
</dbReference>
<proteinExistence type="predicted"/>
<accession>A0ABW7CBZ1</accession>
<organism evidence="2 3">
    <name type="scientific">Limnothrix redekei LRLZ20PSL1</name>
    <dbReference type="NCBI Taxonomy" id="3112953"/>
    <lineage>
        <taxon>Bacteria</taxon>
        <taxon>Bacillati</taxon>
        <taxon>Cyanobacteriota</taxon>
        <taxon>Cyanophyceae</taxon>
        <taxon>Pseudanabaenales</taxon>
        <taxon>Pseudanabaenaceae</taxon>
        <taxon>Limnothrix</taxon>
    </lineage>
</organism>
<dbReference type="Proteomes" id="UP001604335">
    <property type="component" value="Unassembled WGS sequence"/>
</dbReference>
<feature type="region of interest" description="Disordered" evidence="1">
    <location>
        <begin position="21"/>
        <end position="41"/>
    </location>
</feature>
<dbReference type="RefSeq" id="WP_393011766.1">
    <property type="nucleotide sequence ID" value="NZ_JAZAQF010000042.1"/>
</dbReference>
<evidence type="ECO:0000313" key="2">
    <source>
        <dbReference type="EMBL" id="MFG3817441.1"/>
    </source>
</evidence>
<evidence type="ECO:0000256" key="1">
    <source>
        <dbReference type="SAM" id="MobiDB-lite"/>
    </source>
</evidence>
<sequence length="165" mass="18293">MDGLPLPALPAAPLINPAIEIESEPGPTVDDSGNSPTPPLTARPVLCLEHDRWQLLAEAIDQNLERQTTWVRPIVLAEYADQLAREASDRPQTIYSEEYAVDLVLPSALFRAAFDLELLSLLALKPHCLPNIEPAAGRMVFQKFVRLLFARKLPPMRISGPPEVR</sequence>
<reference evidence="3" key="1">
    <citation type="journal article" date="2024" name="Algal Res.">
        <title>Biochemical, toxicological and genomic investigation of a high-biomass producing Limnothrix strain isolated from Italian shallow drinking water reservoir.</title>
        <authorList>
            <person name="Simonazzi M."/>
            <person name="Shishido T.K."/>
            <person name="Delbaje E."/>
            <person name="Wahlsten M."/>
            <person name="Fewer D.P."/>
            <person name="Sivonen K."/>
            <person name="Pezzolesi L."/>
            <person name="Pistocchi R."/>
        </authorList>
    </citation>
    <scope>NUCLEOTIDE SEQUENCE [LARGE SCALE GENOMIC DNA]</scope>
    <source>
        <strain evidence="3">LRLZ20PSL1</strain>
    </source>
</reference>
<comment type="caution">
    <text evidence="2">The sequence shown here is derived from an EMBL/GenBank/DDBJ whole genome shotgun (WGS) entry which is preliminary data.</text>
</comment>
<gene>
    <name evidence="2" type="ORF">VPK24_07300</name>
</gene>
<name>A0ABW7CBZ1_9CYAN</name>
<protein>
    <submittedName>
        <fullName evidence="2">Uncharacterized protein</fullName>
    </submittedName>
</protein>